<feature type="domain" description="Smf/DprA SLOG" evidence="2">
    <location>
        <begin position="90"/>
        <end position="245"/>
    </location>
</feature>
<evidence type="ECO:0000313" key="3">
    <source>
        <dbReference type="EMBL" id="SVD53972.1"/>
    </source>
</evidence>
<dbReference type="AlphaFoldDB" id="A0A382W586"/>
<accession>A0A382W586</accession>
<comment type="similarity">
    <text evidence="1">Belongs to the DprA/Smf family.</text>
</comment>
<evidence type="ECO:0000256" key="1">
    <source>
        <dbReference type="ARBA" id="ARBA00006525"/>
    </source>
</evidence>
<dbReference type="PANTHER" id="PTHR43022:SF1">
    <property type="entry name" value="PROTEIN SMF"/>
    <property type="match status" value="1"/>
</dbReference>
<dbReference type="GO" id="GO:0009294">
    <property type="term" value="P:DNA-mediated transformation"/>
    <property type="evidence" value="ECO:0007669"/>
    <property type="project" value="InterPro"/>
</dbReference>
<dbReference type="Gene3D" id="3.40.50.450">
    <property type="match status" value="1"/>
</dbReference>
<sequence length="247" mass="25159">VASLSELPDAAWLTSLLGLPAMGPRRLGALLDGRSPPEAWTAVRSGRPLPDVADVVGGRVGALFAEWAKAAGDIDPAVVWAATRAAGVEVVTLGDAAYPRCLLTDPEPAPVLFALGRLDAVAVPSRVAIVGTRRCTRYGRDVAMELGGALAEAGVAVVSGLALGIDGAAHTGALAAGGAPPIGVVATGLDIVYPAANRRLWNRVAEAGVLFTEAPLGTGPRGWRFPSRNRIIAGFADVVVVVESHAS</sequence>
<dbReference type="Pfam" id="PF02481">
    <property type="entry name" value="DNA_processg_A"/>
    <property type="match status" value="1"/>
</dbReference>
<protein>
    <recommendedName>
        <fullName evidence="2">Smf/DprA SLOG domain-containing protein</fullName>
    </recommendedName>
</protein>
<dbReference type="EMBL" id="UINC01157143">
    <property type="protein sequence ID" value="SVD53972.1"/>
    <property type="molecule type" value="Genomic_DNA"/>
</dbReference>
<name>A0A382W586_9ZZZZ</name>
<organism evidence="3">
    <name type="scientific">marine metagenome</name>
    <dbReference type="NCBI Taxonomy" id="408172"/>
    <lineage>
        <taxon>unclassified sequences</taxon>
        <taxon>metagenomes</taxon>
        <taxon>ecological metagenomes</taxon>
    </lineage>
</organism>
<reference evidence="3" key="1">
    <citation type="submission" date="2018-05" db="EMBL/GenBank/DDBJ databases">
        <authorList>
            <person name="Lanie J.A."/>
            <person name="Ng W.-L."/>
            <person name="Kazmierczak K.M."/>
            <person name="Andrzejewski T.M."/>
            <person name="Davidsen T.M."/>
            <person name="Wayne K.J."/>
            <person name="Tettelin H."/>
            <person name="Glass J.I."/>
            <person name="Rusch D."/>
            <person name="Podicherti R."/>
            <person name="Tsui H.-C.T."/>
            <person name="Winkler M.E."/>
        </authorList>
    </citation>
    <scope>NUCLEOTIDE SEQUENCE</scope>
</reference>
<evidence type="ECO:0000259" key="2">
    <source>
        <dbReference type="Pfam" id="PF02481"/>
    </source>
</evidence>
<dbReference type="SUPFAM" id="SSF102405">
    <property type="entry name" value="MCP/YpsA-like"/>
    <property type="match status" value="1"/>
</dbReference>
<gene>
    <name evidence="3" type="ORF">METZ01_LOCUS406826</name>
</gene>
<dbReference type="InterPro" id="IPR057666">
    <property type="entry name" value="DrpA_SLOG"/>
</dbReference>
<dbReference type="InterPro" id="IPR003488">
    <property type="entry name" value="DprA"/>
</dbReference>
<feature type="non-terminal residue" evidence="3">
    <location>
        <position position="247"/>
    </location>
</feature>
<feature type="non-terminal residue" evidence="3">
    <location>
        <position position="1"/>
    </location>
</feature>
<proteinExistence type="inferred from homology"/>
<dbReference type="PANTHER" id="PTHR43022">
    <property type="entry name" value="PROTEIN SMF"/>
    <property type="match status" value="1"/>
</dbReference>